<accession>A0AAE4Z7B0</accession>
<dbReference type="PANTHER" id="PTHR30388">
    <property type="entry name" value="ALDEHYDE OXIDOREDUCTASE MOLYBDENUM COFACTOR ASSEMBLY PROTEIN"/>
    <property type="match status" value="1"/>
</dbReference>
<gene>
    <name evidence="2" type="ORF">GWO12_06050</name>
</gene>
<evidence type="ECO:0000313" key="3">
    <source>
        <dbReference type="Proteomes" id="UP000702544"/>
    </source>
</evidence>
<dbReference type="InterPro" id="IPR003777">
    <property type="entry name" value="XdhC_CoxI"/>
</dbReference>
<feature type="domain" description="XdhC- CoxI" evidence="1">
    <location>
        <begin position="14"/>
        <end position="79"/>
    </location>
</feature>
<comment type="caution">
    <text evidence="2">The sequence shown here is derived from an EMBL/GenBank/DDBJ whole genome shotgun (WGS) entry which is preliminary data.</text>
</comment>
<organism evidence="2 3">
    <name type="scientific">Candidatus Kutchimonas denitrificans</name>
    <dbReference type="NCBI Taxonomy" id="3056748"/>
    <lineage>
        <taxon>Bacteria</taxon>
        <taxon>Pseudomonadati</taxon>
        <taxon>Gemmatimonadota</taxon>
        <taxon>Gemmatimonadia</taxon>
        <taxon>Candidatus Palauibacterales</taxon>
        <taxon>Candidatus Palauibacteraceae</taxon>
        <taxon>Candidatus Kutchimonas</taxon>
    </lineage>
</organism>
<evidence type="ECO:0000259" key="1">
    <source>
        <dbReference type="Pfam" id="PF02625"/>
    </source>
</evidence>
<dbReference type="EMBL" id="JAACAK010000047">
    <property type="protein sequence ID" value="NIR74659.1"/>
    <property type="molecule type" value="Genomic_DNA"/>
</dbReference>
<dbReference type="Pfam" id="PF02625">
    <property type="entry name" value="XdhC_CoxI"/>
    <property type="match status" value="1"/>
</dbReference>
<proteinExistence type="predicted"/>
<protein>
    <submittedName>
        <fullName evidence="2">XdhC family protein</fullName>
    </submittedName>
</protein>
<sequence length="106" mass="11218">MDEKLIYERLIQAAESGRPYALATVVQVKGSTPRDVGSKMLIAETGEQVGTIGGGCGEAEVLEAAREVIESGVPRLVRVELTDDYLSFSPAVCGGVMEVFVERTGG</sequence>
<evidence type="ECO:0000313" key="2">
    <source>
        <dbReference type="EMBL" id="NIR74659.1"/>
    </source>
</evidence>
<reference evidence="2 3" key="1">
    <citation type="submission" date="2020-01" db="EMBL/GenBank/DDBJ databases">
        <title>Genomes assembled from Gulf of Kutch pelagic sediment metagenomes.</title>
        <authorList>
            <person name="Chandrashekar M."/>
            <person name="Mahajan M.S."/>
            <person name="Dave K.J."/>
            <person name="Vatsa P."/>
            <person name="Nathani N.M."/>
        </authorList>
    </citation>
    <scope>NUCLEOTIDE SEQUENCE [LARGE SCALE GENOMIC DNA]</scope>
    <source>
        <strain evidence="2">KS3-K002</strain>
    </source>
</reference>
<name>A0AAE4Z7B0_9BACT</name>
<dbReference type="PANTHER" id="PTHR30388:SF6">
    <property type="entry name" value="XANTHINE DEHYDROGENASE SUBUNIT A-RELATED"/>
    <property type="match status" value="1"/>
</dbReference>
<dbReference type="Proteomes" id="UP000702544">
    <property type="component" value="Unassembled WGS sequence"/>
</dbReference>
<dbReference type="InterPro" id="IPR052698">
    <property type="entry name" value="MoCofactor_Util/Proc"/>
</dbReference>
<dbReference type="AlphaFoldDB" id="A0AAE4Z7B0"/>